<keyword evidence="1" id="KW-1133">Transmembrane helix</keyword>
<protein>
    <submittedName>
        <fullName evidence="2">Uncharacterized protein</fullName>
    </submittedName>
</protein>
<sequence length="189" mass="20957">MPGNKLHSPIWIPYALYGTVDYIYGWPAFNDRNGFTAAQSVLNLVETVAYIYYLVAVYRYGDTVASNGRGSQRKTKKGLRWFLGEEKVVSGRAGAIALMVAFSASLVTLSKTILYWLNEAFSGFANIGHNDTLTLIFLWIIPNGLWIVFPSYNIHVLGSEIISSLENAAGIIKVLNELDDRFNPSGRLG</sequence>
<dbReference type="EMBL" id="VIFY01000034">
    <property type="protein sequence ID" value="TQB74159.1"/>
    <property type="molecule type" value="Genomic_DNA"/>
</dbReference>
<feature type="transmembrane region" description="Helical" evidence="1">
    <location>
        <begin position="136"/>
        <end position="154"/>
    </location>
</feature>
<dbReference type="STRING" id="5098.A0A507R153"/>
<evidence type="ECO:0000256" key="1">
    <source>
        <dbReference type="SAM" id="Phobius"/>
    </source>
</evidence>
<proteinExistence type="predicted"/>
<comment type="caution">
    <text evidence="2">The sequence shown here is derived from an EMBL/GenBank/DDBJ whole genome shotgun (WGS) entry which is preliminary data.</text>
</comment>
<reference evidence="2 3" key="1">
    <citation type="submission" date="2019-06" db="EMBL/GenBank/DDBJ databases">
        <title>Wine fermentation using esterase from Monascus purpureus.</title>
        <authorList>
            <person name="Geng C."/>
            <person name="Zhang Y."/>
        </authorList>
    </citation>
    <scope>NUCLEOTIDE SEQUENCE [LARGE SCALE GENOMIC DNA]</scope>
    <source>
        <strain evidence="2">HQ1</strain>
    </source>
</reference>
<organism evidence="2 3">
    <name type="scientific">Monascus purpureus</name>
    <name type="common">Red mold</name>
    <name type="synonym">Monascus anka</name>
    <dbReference type="NCBI Taxonomy" id="5098"/>
    <lineage>
        <taxon>Eukaryota</taxon>
        <taxon>Fungi</taxon>
        <taxon>Dikarya</taxon>
        <taxon>Ascomycota</taxon>
        <taxon>Pezizomycotina</taxon>
        <taxon>Eurotiomycetes</taxon>
        <taxon>Eurotiomycetidae</taxon>
        <taxon>Eurotiales</taxon>
        <taxon>Aspergillaceae</taxon>
        <taxon>Monascus</taxon>
    </lineage>
</organism>
<evidence type="ECO:0000313" key="2">
    <source>
        <dbReference type="EMBL" id="TQB74159.1"/>
    </source>
</evidence>
<keyword evidence="1" id="KW-0472">Membrane</keyword>
<name>A0A507R153_MONPU</name>
<keyword evidence="1" id="KW-0812">Transmembrane</keyword>
<dbReference type="AlphaFoldDB" id="A0A507R153"/>
<feature type="transmembrane region" description="Helical" evidence="1">
    <location>
        <begin position="95"/>
        <end position="116"/>
    </location>
</feature>
<dbReference type="PANTHER" id="PTHR37919">
    <property type="entry name" value="PROTEIN CBG05606"/>
    <property type="match status" value="1"/>
</dbReference>
<gene>
    <name evidence="2" type="ORF">MPDQ_005063</name>
</gene>
<accession>A0A507R153</accession>
<dbReference type="Proteomes" id="UP000319663">
    <property type="component" value="Unassembled WGS sequence"/>
</dbReference>
<evidence type="ECO:0000313" key="3">
    <source>
        <dbReference type="Proteomes" id="UP000319663"/>
    </source>
</evidence>
<keyword evidence="3" id="KW-1185">Reference proteome</keyword>
<dbReference type="PANTHER" id="PTHR37919:SF2">
    <property type="entry name" value="EXPERA DOMAIN-CONTAINING PROTEIN"/>
    <property type="match status" value="1"/>
</dbReference>